<comment type="caution">
    <text evidence="1">The sequence shown here is derived from an EMBL/GenBank/DDBJ whole genome shotgun (WGS) entry which is preliminary data.</text>
</comment>
<sequence>MPLRRILTQDDIDEIKFMRGKVPVTEIAMHFKISNQRIYKIWHGEETPKIYKFRRDRELEQEKLNKEKIQAEIEDKIAKEFAERLKEIKDDDPIDQALVDQLPPSFKKPETGNF</sequence>
<organism evidence="1 2">
    <name type="scientific">Potamilus streckersoni</name>
    <dbReference type="NCBI Taxonomy" id="2493646"/>
    <lineage>
        <taxon>Eukaryota</taxon>
        <taxon>Metazoa</taxon>
        <taxon>Spiralia</taxon>
        <taxon>Lophotrochozoa</taxon>
        <taxon>Mollusca</taxon>
        <taxon>Bivalvia</taxon>
        <taxon>Autobranchia</taxon>
        <taxon>Heteroconchia</taxon>
        <taxon>Palaeoheterodonta</taxon>
        <taxon>Unionida</taxon>
        <taxon>Unionoidea</taxon>
        <taxon>Unionidae</taxon>
        <taxon>Ambleminae</taxon>
        <taxon>Lampsilini</taxon>
        <taxon>Potamilus</taxon>
    </lineage>
</organism>
<name>A0AAE0SCK6_9BIVA</name>
<accession>A0AAE0SCK6</accession>
<reference evidence="1" key="3">
    <citation type="submission" date="2023-05" db="EMBL/GenBank/DDBJ databases">
        <authorList>
            <person name="Smith C.H."/>
        </authorList>
    </citation>
    <scope>NUCLEOTIDE SEQUENCE</scope>
    <source>
        <strain evidence="1">CHS0354</strain>
        <tissue evidence="1">Mantle</tissue>
    </source>
</reference>
<keyword evidence="2" id="KW-1185">Reference proteome</keyword>
<dbReference type="Proteomes" id="UP001195483">
    <property type="component" value="Unassembled WGS sequence"/>
</dbReference>
<protein>
    <submittedName>
        <fullName evidence="1">Uncharacterized protein</fullName>
    </submittedName>
</protein>
<gene>
    <name evidence="1" type="ORF">CHS0354_010028</name>
</gene>
<proteinExistence type="predicted"/>
<reference evidence="1" key="2">
    <citation type="journal article" date="2021" name="Genome Biol. Evol.">
        <title>Developing a high-quality reference genome for a parasitic bivalve with doubly uniparental inheritance (Bivalvia: Unionida).</title>
        <authorList>
            <person name="Smith C.H."/>
        </authorList>
    </citation>
    <scope>NUCLEOTIDE SEQUENCE</scope>
    <source>
        <strain evidence="1">CHS0354</strain>
        <tissue evidence="1">Mantle</tissue>
    </source>
</reference>
<dbReference type="AlphaFoldDB" id="A0AAE0SCK6"/>
<evidence type="ECO:0000313" key="1">
    <source>
        <dbReference type="EMBL" id="KAK3589377.1"/>
    </source>
</evidence>
<dbReference type="EMBL" id="JAEAOA010000631">
    <property type="protein sequence ID" value="KAK3589377.1"/>
    <property type="molecule type" value="Genomic_DNA"/>
</dbReference>
<reference evidence="1" key="1">
    <citation type="journal article" date="2021" name="Genome Biol. Evol.">
        <title>A High-Quality Reference Genome for a Parasitic Bivalve with Doubly Uniparental Inheritance (Bivalvia: Unionida).</title>
        <authorList>
            <person name="Smith C.H."/>
        </authorList>
    </citation>
    <scope>NUCLEOTIDE SEQUENCE</scope>
    <source>
        <strain evidence="1">CHS0354</strain>
    </source>
</reference>
<evidence type="ECO:0000313" key="2">
    <source>
        <dbReference type="Proteomes" id="UP001195483"/>
    </source>
</evidence>